<dbReference type="Gene3D" id="3.90.1580.10">
    <property type="entry name" value="paralog of FGE (formylglycine-generating enzyme)"/>
    <property type="match status" value="1"/>
</dbReference>
<dbReference type="GO" id="GO:0004674">
    <property type="term" value="F:protein serine/threonine kinase activity"/>
    <property type="evidence" value="ECO:0007669"/>
    <property type="project" value="UniProtKB-EC"/>
</dbReference>
<dbReference type="InterPro" id="IPR000719">
    <property type="entry name" value="Prot_kinase_dom"/>
</dbReference>
<dbReference type="Pfam" id="PF03781">
    <property type="entry name" value="FGE-sulfatase"/>
    <property type="match status" value="1"/>
</dbReference>
<name>A0A517Z3J4_9PLAN</name>
<gene>
    <name evidence="6" type="primary">pknB_11</name>
    <name evidence="6" type="ORF">Mal4_13670</name>
</gene>
<evidence type="ECO:0000256" key="3">
    <source>
        <dbReference type="ARBA" id="ARBA00022777"/>
    </source>
</evidence>
<accession>A0A517Z3J4</accession>
<feature type="domain" description="Protein kinase" evidence="5">
    <location>
        <begin position="140"/>
        <end position="398"/>
    </location>
</feature>
<keyword evidence="4" id="KW-0067">ATP-binding</keyword>
<dbReference type="KEGG" id="mri:Mal4_13670"/>
<dbReference type="InterPro" id="IPR016187">
    <property type="entry name" value="CTDL_fold"/>
</dbReference>
<dbReference type="SUPFAM" id="SSF56112">
    <property type="entry name" value="Protein kinase-like (PK-like)"/>
    <property type="match status" value="1"/>
</dbReference>
<dbReference type="PANTHER" id="PTHR43289:SF6">
    <property type="entry name" value="SERINE_THREONINE-PROTEIN KINASE NEKL-3"/>
    <property type="match status" value="1"/>
</dbReference>
<dbReference type="SUPFAM" id="SSF56436">
    <property type="entry name" value="C-type lectin-like"/>
    <property type="match status" value="1"/>
</dbReference>
<dbReference type="PROSITE" id="PS50011">
    <property type="entry name" value="PROTEIN_KINASE_DOM"/>
    <property type="match status" value="1"/>
</dbReference>
<protein>
    <submittedName>
        <fullName evidence="6">Serine/threonine-protein kinase PknB</fullName>
        <ecNumber evidence="6">2.7.11.1</ecNumber>
    </submittedName>
</protein>
<dbReference type="InterPro" id="IPR042095">
    <property type="entry name" value="SUMF_sf"/>
</dbReference>
<dbReference type="InterPro" id="IPR011009">
    <property type="entry name" value="Kinase-like_dom_sf"/>
</dbReference>
<dbReference type="EC" id="2.7.11.1" evidence="6"/>
<keyword evidence="1 6" id="KW-0808">Transferase</keyword>
<dbReference type="PANTHER" id="PTHR43289">
    <property type="entry name" value="MITOGEN-ACTIVATED PROTEIN KINASE KINASE KINASE 20-RELATED"/>
    <property type="match status" value="1"/>
</dbReference>
<sequence length="796" mass="87549">MSISDGLPQGFENLDADDKIDVVCDHFEAALLAGKVPRIEAYLDSAPQQLRRSLLIELFGLELEYRRQHDAIPDFSEYARRFPHESRMLWRHFFDEFNSQSPACGVTLIQDQGVPANDTSGRKNSTLGPGGPDYRRVGRYLLDGLVRRDAEGDLWRGFDPELNREVMIRLSPAEAGIGPGAVVAQLHRARKVTHLHHPGIVGTYDAGAEDGRYYIVTEVVEGEPLRQHVSAGNTEHRQIAELIAQVADALAVAHASGALHLNLSPDQIVVDLSGRPRLQGFAVDAWTICGDDAGQLAKLATYRAPEQFVGKTGDIGVTTDVYALGMVLYELLSGQPPYCGVVQEITGQVLTTPPIPLQQCAPGVSDDLAAICSKAIAREPQSRYSSAEELADDLRRYLDGKTSRASRVSFWHRADRAVRRRPWEWLTVLVAFLGIAVACSVALWDDGRVRVQIATQPSGAAVTFVPLSDADGRPLPHRAVAVDAGDVLEARLPPGKYLVVAVVEGHGFHEVWRHVPHPDSNDVPGPYPHQRWSVHSSGLLQRDVVTLPAIDIPDDSVVEEMVLVKGASAFEVGDDAGGRSSHMRPMRDFYLERTELTWRTYHEVTEMLPPFMPPHERAAASRLDEAATYLTFDQAVVLAERLGKRLPDEFEFEYAATRAGTQRFPWGHDAGPGTHWTFGAVTDHEYDIVTFGNQPPIIGLYSNVAEWTSSRPVPYPGAEGSEPDVVDPDLRVVRGGPWSVLQGTPDLSEVPDGPRERIGIPRMSARKGLGVRFARSAVPRVLPEHFAGSPDERRGE</sequence>
<organism evidence="6 7">
    <name type="scientific">Maioricimonas rarisocia</name>
    <dbReference type="NCBI Taxonomy" id="2528026"/>
    <lineage>
        <taxon>Bacteria</taxon>
        <taxon>Pseudomonadati</taxon>
        <taxon>Planctomycetota</taxon>
        <taxon>Planctomycetia</taxon>
        <taxon>Planctomycetales</taxon>
        <taxon>Planctomycetaceae</taxon>
        <taxon>Maioricimonas</taxon>
    </lineage>
</organism>
<dbReference type="AlphaFoldDB" id="A0A517Z3J4"/>
<dbReference type="RefSeq" id="WP_145367754.1">
    <property type="nucleotide sequence ID" value="NZ_CP036275.1"/>
</dbReference>
<evidence type="ECO:0000256" key="4">
    <source>
        <dbReference type="ARBA" id="ARBA00022840"/>
    </source>
</evidence>
<evidence type="ECO:0000313" key="7">
    <source>
        <dbReference type="Proteomes" id="UP000320496"/>
    </source>
</evidence>
<dbReference type="Gene3D" id="3.30.200.20">
    <property type="entry name" value="Phosphorylase Kinase, domain 1"/>
    <property type="match status" value="1"/>
</dbReference>
<dbReference type="InterPro" id="IPR005532">
    <property type="entry name" value="SUMF_dom"/>
</dbReference>
<proteinExistence type="predicted"/>
<evidence type="ECO:0000256" key="1">
    <source>
        <dbReference type="ARBA" id="ARBA00022679"/>
    </source>
</evidence>
<dbReference type="CDD" id="cd14014">
    <property type="entry name" value="STKc_PknB_like"/>
    <property type="match status" value="1"/>
</dbReference>
<keyword evidence="2" id="KW-0547">Nucleotide-binding</keyword>
<evidence type="ECO:0000256" key="2">
    <source>
        <dbReference type="ARBA" id="ARBA00022741"/>
    </source>
</evidence>
<dbReference type="EMBL" id="CP036275">
    <property type="protein sequence ID" value="QDU37064.1"/>
    <property type="molecule type" value="Genomic_DNA"/>
</dbReference>
<dbReference type="Proteomes" id="UP000320496">
    <property type="component" value="Chromosome"/>
</dbReference>
<evidence type="ECO:0000313" key="6">
    <source>
        <dbReference type="EMBL" id="QDU37064.1"/>
    </source>
</evidence>
<dbReference type="Gene3D" id="1.10.510.10">
    <property type="entry name" value="Transferase(Phosphotransferase) domain 1"/>
    <property type="match status" value="1"/>
</dbReference>
<keyword evidence="3 6" id="KW-0418">Kinase</keyword>
<reference evidence="6 7" key="1">
    <citation type="submission" date="2019-02" db="EMBL/GenBank/DDBJ databases">
        <title>Deep-cultivation of Planctomycetes and their phenomic and genomic characterization uncovers novel biology.</title>
        <authorList>
            <person name="Wiegand S."/>
            <person name="Jogler M."/>
            <person name="Boedeker C."/>
            <person name="Pinto D."/>
            <person name="Vollmers J."/>
            <person name="Rivas-Marin E."/>
            <person name="Kohn T."/>
            <person name="Peeters S.H."/>
            <person name="Heuer A."/>
            <person name="Rast P."/>
            <person name="Oberbeckmann S."/>
            <person name="Bunk B."/>
            <person name="Jeske O."/>
            <person name="Meyerdierks A."/>
            <person name="Storesund J.E."/>
            <person name="Kallscheuer N."/>
            <person name="Luecker S."/>
            <person name="Lage O.M."/>
            <person name="Pohl T."/>
            <person name="Merkel B.J."/>
            <person name="Hornburger P."/>
            <person name="Mueller R.-W."/>
            <person name="Bruemmer F."/>
            <person name="Labrenz M."/>
            <person name="Spormann A.M."/>
            <person name="Op den Camp H."/>
            <person name="Overmann J."/>
            <person name="Amann R."/>
            <person name="Jetten M.S.M."/>
            <person name="Mascher T."/>
            <person name="Medema M.H."/>
            <person name="Devos D.P."/>
            <person name="Kaster A.-K."/>
            <person name="Ovreas L."/>
            <person name="Rohde M."/>
            <person name="Galperin M.Y."/>
            <person name="Jogler C."/>
        </authorList>
    </citation>
    <scope>NUCLEOTIDE SEQUENCE [LARGE SCALE GENOMIC DNA]</scope>
    <source>
        <strain evidence="6 7">Mal4</strain>
    </source>
</reference>
<keyword evidence="7" id="KW-1185">Reference proteome</keyword>
<dbReference type="Pfam" id="PF00069">
    <property type="entry name" value="Pkinase"/>
    <property type="match status" value="1"/>
</dbReference>
<dbReference type="OrthoDB" id="6111975at2"/>
<evidence type="ECO:0000259" key="5">
    <source>
        <dbReference type="PROSITE" id="PS50011"/>
    </source>
</evidence>
<dbReference type="GO" id="GO:0005524">
    <property type="term" value="F:ATP binding"/>
    <property type="evidence" value="ECO:0007669"/>
    <property type="project" value="UniProtKB-KW"/>
</dbReference>